<feature type="transmembrane region" description="Helical" evidence="2">
    <location>
        <begin position="123"/>
        <end position="147"/>
    </location>
</feature>
<evidence type="ECO:0000313" key="3">
    <source>
        <dbReference type="EnsemblMetazoa" id="AMEC006916-PA"/>
    </source>
</evidence>
<keyword evidence="2" id="KW-1133">Transmembrane helix</keyword>
<feature type="region of interest" description="Disordered" evidence="1">
    <location>
        <begin position="178"/>
        <end position="204"/>
    </location>
</feature>
<reference evidence="4" key="1">
    <citation type="submission" date="2014-01" db="EMBL/GenBank/DDBJ databases">
        <title>The Genome Sequence of Anopheles melas CM1001059_A (V2).</title>
        <authorList>
            <consortium name="The Broad Institute Genomics Platform"/>
            <person name="Neafsey D.E."/>
            <person name="Besansky N."/>
            <person name="Howell P."/>
            <person name="Walton C."/>
            <person name="Young S.K."/>
            <person name="Zeng Q."/>
            <person name="Gargeya S."/>
            <person name="Fitzgerald M."/>
            <person name="Haas B."/>
            <person name="Abouelleil A."/>
            <person name="Allen A.W."/>
            <person name="Alvarado L."/>
            <person name="Arachchi H.M."/>
            <person name="Berlin A.M."/>
            <person name="Chapman S.B."/>
            <person name="Gainer-Dewar J."/>
            <person name="Goldberg J."/>
            <person name="Griggs A."/>
            <person name="Gujja S."/>
            <person name="Hansen M."/>
            <person name="Howarth C."/>
            <person name="Imamovic A."/>
            <person name="Ireland A."/>
            <person name="Larimer J."/>
            <person name="McCowan C."/>
            <person name="Murphy C."/>
            <person name="Pearson M."/>
            <person name="Poon T.W."/>
            <person name="Priest M."/>
            <person name="Roberts A."/>
            <person name="Saif S."/>
            <person name="Shea T."/>
            <person name="Sisk P."/>
            <person name="Sykes S."/>
            <person name="Wortman J."/>
            <person name="Nusbaum C."/>
            <person name="Birren B."/>
        </authorList>
    </citation>
    <scope>NUCLEOTIDE SEQUENCE [LARGE SCALE GENOMIC DNA]</scope>
    <source>
        <strain evidence="4">CM1001059</strain>
    </source>
</reference>
<protein>
    <submittedName>
        <fullName evidence="3">Uncharacterized protein</fullName>
    </submittedName>
</protein>
<keyword evidence="4" id="KW-1185">Reference proteome</keyword>
<dbReference type="AlphaFoldDB" id="A0A182TRA4"/>
<evidence type="ECO:0000256" key="1">
    <source>
        <dbReference type="SAM" id="MobiDB-lite"/>
    </source>
</evidence>
<dbReference type="VEuPathDB" id="VectorBase:AMEC006916"/>
<accession>A0A182TRA4</accession>
<name>A0A182TRA4_9DIPT</name>
<organism evidence="3 4">
    <name type="scientific">Anopheles melas</name>
    <dbReference type="NCBI Taxonomy" id="34690"/>
    <lineage>
        <taxon>Eukaryota</taxon>
        <taxon>Metazoa</taxon>
        <taxon>Ecdysozoa</taxon>
        <taxon>Arthropoda</taxon>
        <taxon>Hexapoda</taxon>
        <taxon>Insecta</taxon>
        <taxon>Pterygota</taxon>
        <taxon>Neoptera</taxon>
        <taxon>Endopterygota</taxon>
        <taxon>Diptera</taxon>
        <taxon>Nematocera</taxon>
        <taxon>Culicoidea</taxon>
        <taxon>Culicidae</taxon>
        <taxon>Anophelinae</taxon>
        <taxon>Anopheles</taxon>
    </lineage>
</organism>
<evidence type="ECO:0000256" key="2">
    <source>
        <dbReference type="SAM" id="Phobius"/>
    </source>
</evidence>
<keyword evidence="2" id="KW-0472">Membrane</keyword>
<evidence type="ECO:0000313" key="4">
    <source>
        <dbReference type="Proteomes" id="UP000075902"/>
    </source>
</evidence>
<dbReference type="Proteomes" id="UP000075902">
    <property type="component" value="Unassembled WGS sequence"/>
</dbReference>
<proteinExistence type="predicted"/>
<sequence length="231" mass="24189">MAVCAWICRMFSPLIEQYEFSLSSAFSAYIVDALSPASSRSSSVQSVAVVPAISSSSSSSSSCSRCRARSSICCSSSSSSSSPPLRLAFDRPVLPVVGAPGRLGLHRVAPMAAVPPVRMVRMVMVQMMVVLVVLMATSAATLLLPVVSLRRLMRLWLSARWRRPASVCRLTVLPSGQRWSQPRAGEPGSLSDASPGGAGGSRGGGRSNGLLGVQAVLGSQGPVFWQTGTCC</sequence>
<reference evidence="3" key="2">
    <citation type="submission" date="2020-05" db="UniProtKB">
        <authorList>
            <consortium name="EnsemblMetazoa"/>
        </authorList>
    </citation>
    <scope>IDENTIFICATION</scope>
    <source>
        <strain evidence="3">CM1001059</strain>
    </source>
</reference>
<keyword evidence="2" id="KW-0812">Transmembrane</keyword>
<dbReference type="EnsemblMetazoa" id="AMEC006916-RA">
    <property type="protein sequence ID" value="AMEC006916-PA"/>
    <property type="gene ID" value="AMEC006916"/>
</dbReference>